<evidence type="ECO:0000313" key="11">
    <source>
        <dbReference type="Proteomes" id="UP000504633"/>
    </source>
</evidence>
<feature type="region of interest" description="Disordered" evidence="10">
    <location>
        <begin position="120"/>
        <end position="217"/>
    </location>
</feature>
<gene>
    <name evidence="12" type="primary">LOC111593096</name>
</gene>
<evidence type="ECO:0000256" key="7">
    <source>
        <dbReference type="ARBA" id="ARBA00023163"/>
    </source>
</evidence>
<dbReference type="GO" id="GO:0000123">
    <property type="term" value="C:histone acetyltransferase complex"/>
    <property type="evidence" value="ECO:0007669"/>
    <property type="project" value="InterPro"/>
</dbReference>
<keyword evidence="4" id="KW-0156">Chromatin regulator</keyword>
<organism evidence="11 12">
    <name type="scientific">Drosophila hydei</name>
    <name type="common">Fruit fly</name>
    <dbReference type="NCBI Taxonomy" id="7224"/>
    <lineage>
        <taxon>Eukaryota</taxon>
        <taxon>Metazoa</taxon>
        <taxon>Ecdysozoa</taxon>
        <taxon>Arthropoda</taxon>
        <taxon>Hexapoda</taxon>
        <taxon>Insecta</taxon>
        <taxon>Pterygota</taxon>
        <taxon>Neoptera</taxon>
        <taxon>Endopterygota</taxon>
        <taxon>Diptera</taxon>
        <taxon>Brachycera</taxon>
        <taxon>Muscomorpha</taxon>
        <taxon>Ephydroidea</taxon>
        <taxon>Drosophilidae</taxon>
        <taxon>Drosophila</taxon>
    </lineage>
</organism>
<dbReference type="GO" id="GO:0005634">
    <property type="term" value="C:nucleus"/>
    <property type="evidence" value="ECO:0007669"/>
    <property type="project" value="UniProtKB-SubCell"/>
</dbReference>
<evidence type="ECO:0000256" key="4">
    <source>
        <dbReference type="ARBA" id="ARBA00022853"/>
    </source>
</evidence>
<dbReference type="GeneID" id="111593096"/>
<name>A0A6J1L6M3_DROHY</name>
<evidence type="ECO:0000256" key="5">
    <source>
        <dbReference type="ARBA" id="ARBA00023015"/>
    </source>
</evidence>
<dbReference type="Proteomes" id="UP000504633">
    <property type="component" value="Unplaced"/>
</dbReference>
<feature type="compositionally biased region" description="Basic residues" evidence="10">
    <location>
        <begin position="206"/>
        <end position="217"/>
    </location>
</feature>
<keyword evidence="8" id="KW-0539">Nucleus</keyword>
<dbReference type="CTD" id="38637"/>
<feature type="compositionally biased region" description="Basic and acidic residues" evidence="10">
    <location>
        <begin position="160"/>
        <end position="172"/>
    </location>
</feature>
<dbReference type="InterPro" id="IPR015418">
    <property type="entry name" value="Eaf6"/>
</dbReference>
<reference evidence="12" key="1">
    <citation type="submission" date="2025-08" db="UniProtKB">
        <authorList>
            <consortium name="RefSeq"/>
        </authorList>
    </citation>
    <scope>IDENTIFICATION</scope>
    <source>
        <strain evidence="12">15085-1641.00</strain>
        <tissue evidence="12">Whole body</tissue>
    </source>
</reference>
<feature type="compositionally biased region" description="Polar residues" evidence="10">
    <location>
        <begin position="129"/>
        <end position="151"/>
    </location>
</feature>
<evidence type="ECO:0000256" key="8">
    <source>
        <dbReference type="ARBA" id="ARBA00023242"/>
    </source>
</evidence>
<evidence type="ECO:0000256" key="2">
    <source>
        <dbReference type="ARBA" id="ARBA00010916"/>
    </source>
</evidence>
<evidence type="ECO:0000256" key="9">
    <source>
        <dbReference type="RuleBase" id="RU368022"/>
    </source>
</evidence>
<dbReference type="PANTHER" id="PTHR13476">
    <property type="entry name" value="CHROMATIN MODIFICATION-RELATED PROTEIN MEAF6"/>
    <property type="match status" value="1"/>
</dbReference>
<evidence type="ECO:0000256" key="6">
    <source>
        <dbReference type="ARBA" id="ARBA00023054"/>
    </source>
</evidence>
<dbReference type="AlphaFoldDB" id="A0A6J1L6M3"/>
<evidence type="ECO:0000313" key="12">
    <source>
        <dbReference type="RefSeq" id="XP_023161461.1"/>
    </source>
</evidence>
<sequence length="217" mass="23558">MSSPTNKHVSETNNNSNKPKKSAKTNSNAKGGTMDTRGELADLIKKKAETSEQLANLERQIYAFEGSYLEDTQLCGNIIRGWERYLTSNKATNSKADKRNRKFKDAERLFSKSSITSMAICNPERASESDSITNEDSSDNQISINQNTTTAHDGATSIKSQDEKDSPSHRNDSGSVGGAASNKEPGTPTSNTKSKLGSSSSATAKKSGHINKKIRHR</sequence>
<protein>
    <recommendedName>
        <fullName evidence="3">Chromatin modification-related protein MEAF6</fullName>
    </recommendedName>
</protein>
<comment type="similarity">
    <text evidence="2 9">Belongs to the EAF6 family.</text>
</comment>
<dbReference type="KEGG" id="dhe:111593096"/>
<evidence type="ECO:0000256" key="10">
    <source>
        <dbReference type="SAM" id="MobiDB-lite"/>
    </source>
</evidence>
<dbReference type="GO" id="GO:0006325">
    <property type="term" value="P:chromatin organization"/>
    <property type="evidence" value="ECO:0007669"/>
    <property type="project" value="UniProtKB-KW"/>
</dbReference>
<comment type="subcellular location">
    <subcellularLocation>
        <location evidence="1">Nucleus</location>
    </subcellularLocation>
</comment>
<keyword evidence="5 9" id="KW-0805">Transcription regulation</keyword>
<feature type="region of interest" description="Disordered" evidence="10">
    <location>
        <begin position="1"/>
        <end position="37"/>
    </location>
</feature>
<proteinExistence type="inferred from homology"/>
<dbReference type="OrthoDB" id="440324at2759"/>
<dbReference type="Pfam" id="PF09340">
    <property type="entry name" value="NuA4"/>
    <property type="match status" value="1"/>
</dbReference>
<keyword evidence="11" id="KW-1185">Reference proteome</keyword>
<keyword evidence="6" id="KW-0175">Coiled coil</keyword>
<feature type="compositionally biased region" description="Low complexity" evidence="10">
    <location>
        <begin position="189"/>
        <end position="205"/>
    </location>
</feature>
<keyword evidence="7 9" id="KW-0804">Transcription</keyword>
<accession>A0A6J1L6M3</accession>
<evidence type="ECO:0000256" key="1">
    <source>
        <dbReference type="ARBA" id="ARBA00004123"/>
    </source>
</evidence>
<dbReference type="RefSeq" id="XP_023161461.1">
    <property type="nucleotide sequence ID" value="XM_023305693.2"/>
</dbReference>
<evidence type="ECO:0000256" key="3">
    <source>
        <dbReference type="ARBA" id="ARBA00019141"/>
    </source>
</evidence>
<dbReference type="OMA" id="GGSMDTR"/>